<dbReference type="InterPro" id="IPR015813">
    <property type="entry name" value="Pyrv/PenolPyrv_kinase-like_dom"/>
</dbReference>
<dbReference type="GO" id="GO:0000287">
    <property type="term" value="F:magnesium ion binding"/>
    <property type="evidence" value="ECO:0007669"/>
    <property type="project" value="UniProtKB-UniRule"/>
</dbReference>
<dbReference type="SUPFAM" id="SSF50800">
    <property type="entry name" value="PK beta-barrel domain-like"/>
    <property type="match status" value="1"/>
</dbReference>
<dbReference type="Pfam" id="PF00224">
    <property type="entry name" value="PK"/>
    <property type="match status" value="1"/>
</dbReference>
<keyword evidence="5" id="KW-0479">Metal-binding</keyword>
<sequence length="465" mass="51732">MQRTKIVATLGPASWSEETIKRLILEGVRIFRLNFSHADYEKFKEIVDTLRRFETQTRPITILGDLQGPVIRLGNFNSFRINPGDDVIFVNAKETAESKKVPVPYAPFFEIAKEGDEVLVEGGALTFRVTKVGAGEAVCQAMVEGVVKPRKTVTIRGKDVPLPTITEKDMKDIEFAVKAGFDVIALSFVRKPQDIQQLRDTLFDLGAEDVKIMAKIETRSAVESLESILQLSDAVLVARGDLANYYELEEIYRLQNFIIREARRQGKPSVVATQLLESMINNPIPTRSEVVDVITAVRMGADALMLAGETAAGKYPVESVVWLKKIITEAEKLPPEPLDITSDKADLYESIAEGVVLLSKIINAKIIAFSEKGNTARRLSKFRPQNPIILITNDLKTARYTNLMSGATPLYYPEIQKTDPEIFQKMLAKALENSLVNVGELVVFTSGRRRGSTDLVSVERVKTSD</sequence>
<dbReference type="SUPFAM" id="SSF51621">
    <property type="entry name" value="Phosphoenolpyruvate/pyruvate domain"/>
    <property type="match status" value="1"/>
</dbReference>
<evidence type="ECO:0000256" key="3">
    <source>
        <dbReference type="ARBA" id="ARBA00012142"/>
    </source>
</evidence>
<dbReference type="Gene3D" id="2.40.33.10">
    <property type="entry name" value="PK beta-barrel domain-like"/>
    <property type="match status" value="1"/>
</dbReference>
<keyword evidence="4 13" id="KW-0808">Transferase</keyword>
<dbReference type="SUPFAM" id="SSF52935">
    <property type="entry name" value="PK C-terminal domain-like"/>
    <property type="match status" value="1"/>
</dbReference>
<evidence type="ECO:0000256" key="7">
    <source>
        <dbReference type="ARBA" id="ARBA00022777"/>
    </source>
</evidence>
<gene>
    <name evidence="16" type="ORF">TCARB_1601</name>
</gene>
<dbReference type="Proteomes" id="UP000266720">
    <property type="component" value="Chromosome"/>
</dbReference>
<dbReference type="GeneID" id="25407003"/>
<dbReference type="STRING" id="697581.TCARB_1601"/>
<dbReference type="NCBIfam" id="TIGR01064">
    <property type="entry name" value="pyruv_kin"/>
    <property type="match status" value="1"/>
</dbReference>
<dbReference type="PRINTS" id="PR01050">
    <property type="entry name" value="PYRUVTKNASE"/>
</dbReference>
<evidence type="ECO:0000256" key="6">
    <source>
        <dbReference type="ARBA" id="ARBA00022741"/>
    </source>
</evidence>
<evidence type="ECO:0000256" key="4">
    <source>
        <dbReference type="ARBA" id="ARBA00022679"/>
    </source>
</evidence>
<dbReference type="AlphaFoldDB" id="A0A3G1A8I0"/>
<organism evidence="16 17">
    <name type="scientific">Thermofilum adornatum 1505</name>
    <dbReference type="NCBI Taxonomy" id="697581"/>
    <lineage>
        <taxon>Archaea</taxon>
        <taxon>Thermoproteota</taxon>
        <taxon>Thermoprotei</taxon>
        <taxon>Thermofilales</taxon>
        <taxon>Thermofilaceae</taxon>
        <taxon>Thermofilum</taxon>
    </lineage>
</organism>
<keyword evidence="9 13" id="KW-0460">Magnesium</keyword>
<dbReference type="InterPro" id="IPR015795">
    <property type="entry name" value="Pyrv_Knase_C"/>
</dbReference>
<feature type="domain" description="Pyruvate kinase barrel" evidence="14">
    <location>
        <begin position="1"/>
        <end position="320"/>
    </location>
</feature>
<dbReference type="InterPro" id="IPR001697">
    <property type="entry name" value="Pyr_Knase"/>
</dbReference>
<dbReference type="NCBIfam" id="NF004491">
    <property type="entry name" value="PRK05826.1"/>
    <property type="match status" value="1"/>
</dbReference>
<dbReference type="InterPro" id="IPR015806">
    <property type="entry name" value="Pyrv_Knase_insert_dom_sf"/>
</dbReference>
<evidence type="ECO:0000313" key="17">
    <source>
        <dbReference type="Proteomes" id="UP000266720"/>
    </source>
</evidence>
<keyword evidence="8" id="KW-0067">ATP-binding</keyword>
<name>A0A3G1A8I0_9CREN</name>
<keyword evidence="6" id="KW-0547">Nucleotide-binding</keyword>
<evidence type="ECO:0000256" key="9">
    <source>
        <dbReference type="ARBA" id="ARBA00022842"/>
    </source>
</evidence>
<evidence type="ECO:0000256" key="5">
    <source>
        <dbReference type="ARBA" id="ARBA00022723"/>
    </source>
</evidence>
<dbReference type="GO" id="GO:0005524">
    <property type="term" value="F:ATP binding"/>
    <property type="evidence" value="ECO:0007669"/>
    <property type="project" value="UniProtKB-KW"/>
</dbReference>
<dbReference type="EC" id="2.7.1.40" evidence="3 12"/>
<keyword evidence="11 16" id="KW-0670">Pyruvate</keyword>
<accession>A0A3G1A8I0</accession>
<comment type="similarity">
    <text evidence="2 13">Belongs to the pyruvate kinase family.</text>
</comment>
<evidence type="ECO:0000259" key="14">
    <source>
        <dbReference type="Pfam" id="PF00224"/>
    </source>
</evidence>
<dbReference type="GO" id="GO:0004743">
    <property type="term" value="F:pyruvate kinase activity"/>
    <property type="evidence" value="ECO:0007669"/>
    <property type="project" value="UniProtKB-UniRule"/>
</dbReference>
<dbReference type="InterPro" id="IPR040442">
    <property type="entry name" value="Pyrv_kinase-like_dom_sf"/>
</dbReference>
<dbReference type="UniPathway" id="UPA00109">
    <property type="reaction ID" value="UER00188"/>
</dbReference>
<evidence type="ECO:0000256" key="12">
    <source>
        <dbReference type="NCBIfam" id="TIGR01064"/>
    </source>
</evidence>
<dbReference type="GO" id="GO:0030955">
    <property type="term" value="F:potassium ion binding"/>
    <property type="evidence" value="ECO:0007669"/>
    <property type="project" value="UniProtKB-UniRule"/>
</dbReference>
<evidence type="ECO:0000256" key="10">
    <source>
        <dbReference type="ARBA" id="ARBA00023152"/>
    </source>
</evidence>
<reference evidence="17" key="1">
    <citation type="book" date="2010" name="EXTREMOPHILES" publisher="0:0-0">
        <title>Complete genome sequences of ten hyperthermophilic archaea reveal their metabolic capabilities and possible ecological roles.</title>
        <editorList>
            <person name="?"/>
        </editorList>
        <authorList>
            <person name="Ravin N.V."/>
            <person name="Mardanov A.V."/>
            <person name="Bonch-Osmolovskaya E.A."/>
            <person name="Skryabin K.G."/>
        </authorList>
    </citation>
    <scope>NUCLEOTIDE SEQUENCE [LARGE SCALE GENOMIC DNA]</scope>
    <source>
        <strain evidence="17">1505</strain>
    </source>
</reference>
<dbReference type="Pfam" id="PF02887">
    <property type="entry name" value="PK_C"/>
    <property type="match status" value="1"/>
</dbReference>
<dbReference type="Gene3D" id="3.20.20.60">
    <property type="entry name" value="Phosphoenolpyruvate-binding domains"/>
    <property type="match status" value="1"/>
</dbReference>
<dbReference type="GO" id="GO:0016301">
    <property type="term" value="F:kinase activity"/>
    <property type="evidence" value="ECO:0007669"/>
    <property type="project" value="UniProtKB-KW"/>
</dbReference>
<comment type="pathway">
    <text evidence="1 13">Carbohydrate degradation; glycolysis; pyruvate from D-glyceraldehyde 3-phosphate: step 5/5.</text>
</comment>
<evidence type="ECO:0000256" key="11">
    <source>
        <dbReference type="ARBA" id="ARBA00023317"/>
    </source>
</evidence>
<evidence type="ECO:0000256" key="1">
    <source>
        <dbReference type="ARBA" id="ARBA00004997"/>
    </source>
</evidence>
<dbReference type="Gene3D" id="3.40.1380.20">
    <property type="entry name" value="Pyruvate kinase, C-terminal domain"/>
    <property type="match status" value="1"/>
</dbReference>
<dbReference type="InterPro" id="IPR015793">
    <property type="entry name" value="Pyrv_Knase_brl"/>
</dbReference>
<evidence type="ECO:0000313" key="16">
    <source>
        <dbReference type="EMBL" id="AJB42643.1"/>
    </source>
</evidence>
<dbReference type="InterPro" id="IPR036918">
    <property type="entry name" value="Pyrv_Knase_C_sf"/>
</dbReference>
<comment type="catalytic activity">
    <reaction evidence="13">
        <text>pyruvate + ATP = phosphoenolpyruvate + ADP + H(+)</text>
        <dbReference type="Rhea" id="RHEA:18157"/>
        <dbReference type="ChEBI" id="CHEBI:15361"/>
        <dbReference type="ChEBI" id="CHEBI:15378"/>
        <dbReference type="ChEBI" id="CHEBI:30616"/>
        <dbReference type="ChEBI" id="CHEBI:58702"/>
        <dbReference type="ChEBI" id="CHEBI:456216"/>
        <dbReference type="EC" id="2.7.1.40"/>
    </reaction>
</comment>
<dbReference type="PROSITE" id="PS00110">
    <property type="entry name" value="PYRUVATE_KINASE"/>
    <property type="match status" value="1"/>
</dbReference>
<feature type="domain" description="Pyruvate kinase C-terminal" evidence="15">
    <location>
        <begin position="349"/>
        <end position="458"/>
    </location>
</feature>
<dbReference type="InterPro" id="IPR018209">
    <property type="entry name" value="Pyrv_Knase_AS"/>
</dbReference>
<proteinExistence type="inferred from homology"/>
<dbReference type="RefSeq" id="WP_052887145.1">
    <property type="nucleotide sequence ID" value="NZ_CP007493.1"/>
</dbReference>
<evidence type="ECO:0000256" key="2">
    <source>
        <dbReference type="ARBA" id="ARBA00008663"/>
    </source>
</evidence>
<dbReference type="PANTHER" id="PTHR11817">
    <property type="entry name" value="PYRUVATE KINASE"/>
    <property type="match status" value="1"/>
</dbReference>
<keyword evidence="10 13" id="KW-0324">Glycolysis</keyword>
<evidence type="ECO:0000259" key="15">
    <source>
        <dbReference type="Pfam" id="PF02887"/>
    </source>
</evidence>
<dbReference type="InterPro" id="IPR011037">
    <property type="entry name" value="Pyrv_Knase-like_insert_dom_sf"/>
</dbReference>
<dbReference type="KEGG" id="tcb:TCARB_1601"/>
<evidence type="ECO:0000256" key="13">
    <source>
        <dbReference type="RuleBase" id="RU000504"/>
    </source>
</evidence>
<evidence type="ECO:0000256" key="8">
    <source>
        <dbReference type="ARBA" id="ARBA00022840"/>
    </source>
</evidence>
<dbReference type="EMBL" id="CP007493">
    <property type="protein sequence ID" value="AJB42643.1"/>
    <property type="molecule type" value="Genomic_DNA"/>
</dbReference>
<protein>
    <recommendedName>
        <fullName evidence="3 12">Pyruvate kinase</fullName>
        <ecNumber evidence="3 12">2.7.1.40</ecNumber>
    </recommendedName>
</protein>
<keyword evidence="7 13" id="KW-0418">Kinase</keyword>